<keyword evidence="4 8" id="KW-0732">Signal</keyword>
<protein>
    <recommendedName>
        <fullName evidence="11">Receptor L-domain domain-containing protein</fullName>
    </recommendedName>
</protein>
<evidence type="ECO:0000256" key="5">
    <source>
        <dbReference type="ARBA" id="ARBA00023180"/>
    </source>
</evidence>
<dbReference type="GO" id="GO:0005886">
    <property type="term" value="C:plasma membrane"/>
    <property type="evidence" value="ECO:0007669"/>
    <property type="project" value="TreeGrafter"/>
</dbReference>
<dbReference type="OrthoDB" id="536881at2759"/>
<gene>
    <name evidence="9" type="ORF">H072_2854</name>
</gene>
<evidence type="ECO:0000256" key="8">
    <source>
        <dbReference type="SAM" id="SignalP"/>
    </source>
</evidence>
<feature type="transmembrane region" description="Helical" evidence="7">
    <location>
        <begin position="406"/>
        <end position="427"/>
    </location>
</feature>
<feature type="compositionally biased region" description="Polar residues" evidence="6">
    <location>
        <begin position="362"/>
        <end position="398"/>
    </location>
</feature>
<evidence type="ECO:0000256" key="2">
    <source>
        <dbReference type="ARBA" id="ARBA00022512"/>
    </source>
</evidence>
<dbReference type="GO" id="GO:0031505">
    <property type="term" value="P:fungal-type cell wall organization"/>
    <property type="evidence" value="ECO:0007669"/>
    <property type="project" value="TreeGrafter"/>
</dbReference>
<evidence type="ECO:0008006" key="11">
    <source>
        <dbReference type="Google" id="ProtNLM"/>
    </source>
</evidence>
<feature type="region of interest" description="Disordered" evidence="6">
    <location>
        <begin position="350"/>
        <end position="398"/>
    </location>
</feature>
<dbReference type="SUPFAM" id="SSF52058">
    <property type="entry name" value="L domain-like"/>
    <property type="match status" value="2"/>
</dbReference>
<evidence type="ECO:0000256" key="7">
    <source>
        <dbReference type="SAM" id="Phobius"/>
    </source>
</evidence>
<evidence type="ECO:0000256" key="6">
    <source>
        <dbReference type="SAM" id="MobiDB-lite"/>
    </source>
</evidence>
<dbReference type="PANTHER" id="PTHR31018:SF3">
    <property type="entry name" value="RECEPTOR PROTEIN-TYROSINE KINASE"/>
    <property type="match status" value="1"/>
</dbReference>
<accession>S8AJB1</accession>
<evidence type="ECO:0000256" key="1">
    <source>
        <dbReference type="ARBA" id="ARBA00004191"/>
    </source>
</evidence>
<name>S8AJB1_DACHA</name>
<keyword evidence="7" id="KW-0812">Transmembrane</keyword>
<dbReference type="GO" id="GO:0009277">
    <property type="term" value="C:fungal-type cell wall"/>
    <property type="evidence" value="ECO:0007669"/>
    <property type="project" value="TreeGrafter"/>
</dbReference>
<feature type="region of interest" description="Disordered" evidence="6">
    <location>
        <begin position="438"/>
        <end position="479"/>
    </location>
</feature>
<keyword evidence="3" id="KW-0964">Secreted</keyword>
<dbReference type="InterPro" id="IPR051648">
    <property type="entry name" value="CWI-Assembly_Regulator"/>
</dbReference>
<dbReference type="GO" id="GO:0009986">
    <property type="term" value="C:cell surface"/>
    <property type="evidence" value="ECO:0007669"/>
    <property type="project" value="TreeGrafter"/>
</dbReference>
<keyword evidence="7" id="KW-1133">Transmembrane helix</keyword>
<reference evidence="10" key="2">
    <citation type="submission" date="2013-04" db="EMBL/GenBank/DDBJ databases">
        <title>Genomic mechanisms accounting for the adaptation to parasitism in nematode-trapping fungi.</title>
        <authorList>
            <person name="Ahren D.G."/>
        </authorList>
    </citation>
    <scope>NUCLEOTIDE SEQUENCE [LARGE SCALE GENOMIC DNA]</scope>
    <source>
        <strain evidence="10">CBS 200.50</strain>
    </source>
</reference>
<evidence type="ECO:0000313" key="9">
    <source>
        <dbReference type="EMBL" id="EPS43055.1"/>
    </source>
</evidence>
<feature type="compositionally biased region" description="Polar residues" evidence="6">
    <location>
        <begin position="438"/>
        <end position="453"/>
    </location>
</feature>
<feature type="signal peptide" evidence="8">
    <location>
        <begin position="1"/>
        <end position="18"/>
    </location>
</feature>
<organism evidence="9 10">
    <name type="scientific">Dactylellina haptotyla (strain CBS 200.50)</name>
    <name type="common">Nematode-trapping fungus</name>
    <name type="synonym">Monacrosporium haptotylum</name>
    <dbReference type="NCBI Taxonomy" id="1284197"/>
    <lineage>
        <taxon>Eukaryota</taxon>
        <taxon>Fungi</taxon>
        <taxon>Dikarya</taxon>
        <taxon>Ascomycota</taxon>
        <taxon>Pezizomycotina</taxon>
        <taxon>Orbiliomycetes</taxon>
        <taxon>Orbiliales</taxon>
        <taxon>Orbiliaceae</taxon>
        <taxon>Dactylellina</taxon>
    </lineage>
</organism>
<dbReference type="EMBL" id="AQGS01000089">
    <property type="protein sequence ID" value="EPS43055.1"/>
    <property type="molecule type" value="Genomic_DNA"/>
</dbReference>
<dbReference type="eggNOG" id="ENOG502QUZC">
    <property type="taxonomic scope" value="Eukaryota"/>
</dbReference>
<comment type="caution">
    <text evidence="9">The sequence shown here is derived from an EMBL/GenBank/DDBJ whole genome shotgun (WGS) entry which is preliminary data.</text>
</comment>
<feature type="compositionally biased region" description="Polar residues" evidence="6">
    <location>
        <begin position="465"/>
        <end position="479"/>
    </location>
</feature>
<reference evidence="9 10" key="1">
    <citation type="journal article" date="2013" name="PLoS Genet.">
        <title>Genomic mechanisms accounting for the adaptation to parasitism in nematode-trapping fungi.</title>
        <authorList>
            <person name="Meerupati T."/>
            <person name="Andersson K.M."/>
            <person name="Friman E."/>
            <person name="Kumar D."/>
            <person name="Tunlid A."/>
            <person name="Ahren D."/>
        </authorList>
    </citation>
    <scope>NUCLEOTIDE SEQUENCE [LARGE SCALE GENOMIC DNA]</scope>
    <source>
        <strain evidence="9 10">CBS 200.50</strain>
    </source>
</reference>
<evidence type="ECO:0000313" key="10">
    <source>
        <dbReference type="Proteomes" id="UP000015100"/>
    </source>
</evidence>
<keyword evidence="5" id="KW-0325">Glycoprotein</keyword>
<evidence type="ECO:0000256" key="4">
    <source>
        <dbReference type="ARBA" id="ARBA00022729"/>
    </source>
</evidence>
<dbReference type="HOGENOM" id="CLU_035846_0_1_1"/>
<keyword evidence="10" id="KW-1185">Reference proteome</keyword>
<evidence type="ECO:0000256" key="3">
    <source>
        <dbReference type="ARBA" id="ARBA00022525"/>
    </source>
</evidence>
<dbReference type="Gene3D" id="3.80.20.20">
    <property type="entry name" value="Receptor L-domain"/>
    <property type="match status" value="1"/>
</dbReference>
<dbReference type="STRING" id="1284197.S8AJB1"/>
<dbReference type="Proteomes" id="UP000015100">
    <property type="component" value="Unassembled WGS sequence"/>
</dbReference>
<feature type="chain" id="PRO_5004560671" description="Receptor L-domain domain-containing protein" evidence="8">
    <location>
        <begin position="19"/>
        <end position="479"/>
    </location>
</feature>
<dbReference type="OMA" id="WANNITF"/>
<keyword evidence="7" id="KW-0472">Membrane</keyword>
<sequence>MPAKQLLASFSLLCAAVAQSASDACSPNSIIVNSQTDLGGLAGCSTLTGDLILGSGLVAADIQSIQTILGSLRVSDNADLQSVTGDSLTTIGGIFELSNLTLLNLISLPVLKSVKEVQWETLPALSSVESKITLADVVSISDTLLESVAGLSPSSVRILNVNNNKYMKGAKFAGLTSVTGSFAIAYNDPSIVISFPDLVWAYDATFIGCGDVALASLTNINGSISVYSNRIRTFLTPSLVSVGTDIDGGNLVIRDNSLLTNISMPLLELINGDLEVSNNAQVSQLNGFPKLSSVNGSIKLIGNFQNIELPVIRDIEGDFTIQTTSDFDCSKFEPLKISVIKGSYTCVSGSSNPGSSAVGAPRTQSTIKPSGTMFTTTNSVPSKTESPPAGTSQSAPNGHNSLSTGAIIGIAVGIGVPLILACLYVGYKCRPRSTHTGIYSTETQTSPGKSSGQAHYDTGREPGVDQSQLGGISKPTNLK</sequence>
<dbReference type="InterPro" id="IPR036941">
    <property type="entry name" value="Rcpt_L-dom_sf"/>
</dbReference>
<comment type="subcellular location">
    <subcellularLocation>
        <location evidence="1">Secreted</location>
        <location evidence="1">Cell wall</location>
    </subcellularLocation>
</comment>
<proteinExistence type="predicted"/>
<keyword evidence="2" id="KW-0134">Cell wall</keyword>
<dbReference type="AlphaFoldDB" id="S8AJB1"/>
<dbReference type="PANTHER" id="PTHR31018">
    <property type="entry name" value="SPORULATION-SPECIFIC PROTEIN-RELATED"/>
    <property type="match status" value="1"/>
</dbReference>